<gene>
    <name evidence="2" type="ORF">LTR62_003980</name>
</gene>
<evidence type="ECO:0000313" key="3">
    <source>
        <dbReference type="Proteomes" id="UP001310890"/>
    </source>
</evidence>
<organism evidence="2 3">
    <name type="scientific">Meristemomyces frigidus</name>
    <dbReference type="NCBI Taxonomy" id="1508187"/>
    <lineage>
        <taxon>Eukaryota</taxon>
        <taxon>Fungi</taxon>
        <taxon>Dikarya</taxon>
        <taxon>Ascomycota</taxon>
        <taxon>Pezizomycotina</taxon>
        <taxon>Dothideomycetes</taxon>
        <taxon>Dothideomycetidae</taxon>
        <taxon>Mycosphaerellales</taxon>
        <taxon>Teratosphaeriaceae</taxon>
        <taxon>Meristemomyces</taxon>
    </lineage>
</organism>
<name>A0AAN7YJH1_9PEZI</name>
<feature type="compositionally biased region" description="Basic and acidic residues" evidence="1">
    <location>
        <begin position="17"/>
        <end position="27"/>
    </location>
</feature>
<reference evidence="2" key="1">
    <citation type="submission" date="2023-08" db="EMBL/GenBank/DDBJ databases">
        <title>Black Yeasts Isolated from many extreme environments.</title>
        <authorList>
            <person name="Coleine C."/>
            <person name="Stajich J.E."/>
            <person name="Selbmann L."/>
        </authorList>
    </citation>
    <scope>NUCLEOTIDE SEQUENCE</scope>
    <source>
        <strain evidence="2">CCFEE 5401</strain>
    </source>
</reference>
<dbReference type="EMBL" id="JAVRRL010000003">
    <property type="protein sequence ID" value="KAK5117936.1"/>
    <property type="molecule type" value="Genomic_DNA"/>
</dbReference>
<proteinExistence type="predicted"/>
<evidence type="ECO:0000256" key="1">
    <source>
        <dbReference type="SAM" id="MobiDB-lite"/>
    </source>
</evidence>
<dbReference type="Proteomes" id="UP001310890">
    <property type="component" value="Unassembled WGS sequence"/>
</dbReference>
<dbReference type="AlphaFoldDB" id="A0AAN7YJH1"/>
<feature type="region of interest" description="Disordered" evidence="1">
    <location>
        <begin position="1"/>
        <end position="126"/>
    </location>
</feature>
<feature type="region of interest" description="Disordered" evidence="1">
    <location>
        <begin position="255"/>
        <end position="277"/>
    </location>
</feature>
<protein>
    <submittedName>
        <fullName evidence="2">Uncharacterized protein</fullName>
    </submittedName>
</protein>
<feature type="region of interest" description="Disordered" evidence="1">
    <location>
        <begin position="144"/>
        <end position="170"/>
    </location>
</feature>
<sequence length="316" mass="34531">MATSSPQGLATYAGMKRNRDSNNEPEYHGPGLHNKKIRPTIDPTEEDHQFDSVLSTPTTVARPKYDSDDQSSMVSEPGSPQDYAASHSSDDDMDMEVDDMTFSQPPGSSQSNSPWRERIRSSPRNRVATPFGLATATRPAITQPRVRTRTSGSKNHIRSRHPQENAHASDHLEVPSPIEETEAHTPPFIGSELSNLSVSDMDIEPAAHLPSITIAPARNDSVSPGIEQMMRRDAAGTAAVTTMEMDEPSIPMLRKQRQRSGAQSHGSASPVRGMAGGMDREMEGMMGGKRGLSMGFRADCEKCRMRVPGHMNHFVA</sequence>
<evidence type="ECO:0000313" key="2">
    <source>
        <dbReference type="EMBL" id="KAK5117936.1"/>
    </source>
</evidence>
<feature type="compositionally biased region" description="Low complexity" evidence="1">
    <location>
        <begin position="103"/>
        <end position="114"/>
    </location>
</feature>
<comment type="caution">
    <text evidence="2">The sequence shown here is derived from an EMBL/GenBank/DDBJ whole genome shotgun (WGS) entry which is preliminary data.</text>
</comment>
<feature type="compositionally biased region" description="Basic and acidic residues" evidence="1">
    <location>
        <begin position="161"/>
        <end position="170"/>
    </location>
</feature>
<accession>A0AAN7YJH1</accession>